<dbReference type="EMBL" id="BAAAQW010000014">
    <property type="protein sequence ID" value="GAA2203336.1"/>
    <property type="molecule type" value="Genomic_DNA"/>
</dbReference>
<evidence type="ECO:0000313" key="2">
    <source>
        <dbReference type="Proteomes" id="UP001500432"/>
    </source>
</evidence>
<keyword evidence="2" id="KW-1185">Reference proteome</keyword>
<dbReference type="Proteomes" id="UP001500432">
    <property type="component" value="Unassembled WGS sequence"/>
</dbReference>
<sequence>MRPHEGGRAAVGRLRKGPFPVAEPEQEVLERVGEVPEREHVRGRCETVGQRERHSDVGADFGAWRLRAVVFWHWPLLSTLAVDLK</sequence>
<name>A0ABN3C2V4_9MICC</name>
<evidence type="ECO:0000313" key="1">
    <source>
        <dbReference type="EMBL" id="GAA2203336.1"/>
    </source>
</evidence>
<proteinExistence type="predicted"/>
<comment type="caution">
    <text evidence="1">The sequence shown here is derived from an EMBL/GenBank/DDBJ whole genome shotgun (WGS) entry which is preliminary data.</text>
</comment>
<organism evidence="1 2">
    <name type="scientific">Sinomonas flava</name>
    <dbReference type="NCBI Taxonomy" id="496857"/>
    <lineage>
        <taxon>Bacteria</taxon>
        <taxon>Bacillati</taxon>
        <taxon>Actinomycetota</taxon>
        <taxon>Actinomycetes</taxon>
        <taxon>Micrococcales</taxon>
        <taxon>Micrococcaceae</taxon>
        <taxon>Sinomonas</taxon>
    </lineage>
</organism>
<gene>
    <name evidence="1" type="ORF">GCM10009849_35300</name>
</gene>
<reference evidence="1 2" key="1">
    <citation type="journal article" date="2019" name="Int. J. Syst. Evol. Microbiol.">
        <title>The Global Catalogue of Microorganisms (GCM) 10K type strain sequencing project: providing services to taxonomists for standard genome sequencing and annotation.</title>
        <authorList>
            <consortium name="The Broad Institute Genomics Platform"/>
            <consortium name="The Broad Institute Genome Sequencing Center for Infectious Disease"/>
            <person name="Wu L."/>
            <person name="Ma J."/>
        </authorList>
    </citation>
    <scope>NUCLEOTIDE SEQUENCE [LARGE SCALE GENOMIC DNA]</scope>
    <source>
        <strain evidence="1 2">JCM 16034</strain>
    </source>
</reference>
<protein>
    <submittedName>
        <fullName evidence="1">Uncharacterized protein</fullName>
    </submittedName>
</protein>
<accession>A0ABN3C2V4</accession>